<dbReference type="GO" id="GO:0005178">
    <property type="term" value="F:integrin binding"/>
    <property type="evidence" value="ECO:0007669"/>
    <property type="project" value="TreeGrafter"/>
</dbReference>
<reference evidence="4" key="1">
    <citation type="submission" date="2022-01" db="UniProtKB">
        <authorList>
            <consortium name="EnsemblMetazoa"/>
        </authorList>
    </citation>
    <scope>IDENTIFICATION</scope>
</reference>
<dbReference type="GeneID" id="106673880"/>
<dbReference type="GO" id="GO:0031012">
    <property type="term" value="C:extracellular matrix"/>
    <property type="evidence" value="ECO:0007669"/>
    <property type="project" value="TreeGrafter"/>
</dbReference>
<dbReference type="PANTHER" id="PTHR11348">
    <property type="entry name" value="CONNECTIVE TISSUE GROWTH FACTOR-RELATED"/>
    <property type="match status" value="1"/>
</dbReference>
<keyword evidence="5" id="KW-1185">Reference proteome</keyword>
<name>A0A8I6THT0_CIMLE</name>
<protein>
    <recommendedName>
        <fullName evidence="3">VWFC domain-containing protein</fullName>
    </recommendedName>
</protein>
<dbReference type="SUPFAM" id="SSF57603">
    <property type="entry name" value="FnI-like domain"/>
    <property type="match status" value="1"/>
</dbReference>
<feature type="chain" id="PRO_5035248670" description="VWFC domain-containing protein" evidence="2">
    <location>
        <begin position="19"/>
        <end position="345"/>
    </location>
</feature>
<dbReference type="OrthoDB" id="365605at2759"/>
<organism evidence="4 5">
    <name type="scientific">Cimex lectularius</name>
    <name type="common">Bed bug</name>
    <name type="synonym">Acanthia lectularia</name>
    <dbReference type="NCBI Taxonomy" id="79782"/>
    <lineage>
        <taxon>Eukaryota</taxon>
        <taxon>Metazoa</taxon>
        <taxon>Ecdysozoa</taxon>
        <taxon>Arthropoda</taxon>
        <taxon>Hexapoda</taxon>
        <taxon>Insecta</taxon>
        <taxon>Pterygota</taxon>
        <taxon>Neoptera</taxon>
        <taxon>Paraneoptera</taxon>
        <taxon>Hemiptera</taxon>
        <taxon>Heteroptera</taxon>
        <taxon>Panheteroptera</taxon>
        <taxon>Cimicomorpha</taxon>
        <taxon>Cimicidae</taxon>
        <taxon>Cimex</taxon>
    </lineage>
</organism>
<evidence type="ECO:0000256" key="2">
    <source>
        <dbReference type="SAM" id="SignalP"/>
    </source>
</evidence>
<dbReference type="PANTHER" id="PTHR11348:SF17">
    <property type="entry name" value="CCN"/>
    <property type="match status" value="1"/>
</dbReference>
<dbReference type="GO" id="GO:0005615">
    <property type="term" value="C:extracellular space"/>
    <property type="evidence" value="ECO:0007669"/>
    <property type="project" value="TreeGrafter"/>
</dbReference>
<evidence type="ECO:0000313" key="5">
    <source>
        <dbReference type="Proteomes" id="UP000494040"/>
    </source>
</evidence>
<proteinExistence type="predicted"/>
<keyword evidence="1 2" id="KW-0732">Signal</keyword>
<dbReference type="RefSeq" id="XP_014261739.1">
    <property type="nucleotide sequence ID" value="XM_014406253.2"/>
</dbReference>
<sequence>MVVVWWAVVVVLPGLLRGQSPPCLNCETYVEENNLPLSSQNGSWNCSDNGCQREEGEICDPLTPCENGLSCQYTNALATTGRCREIKGLPCTVFNQTYENGKNFMLDCRTQCTCKNGRYACASLCPKENISPLGISCMHPRLVEIPGQCCREWMCDGHSAERPPDCEWSPWSACPDSCGAGLSRRMGPSPLCQPNNETRLCQLRPCPGPLPQKIHNYSQHRLRKGHECKATRRLGRGVRLRFASCLSVKRYRPKWCGACQSLLCLPELSTTIKVPMLCQQPEDTVEDVTQGSDLWGSIDRKLTPAYSHPITVQVEWISKCECSPLTITTRIPEMLLHRVHRTAAP</sequence>
<dbReference type="InterPro" id="IPR050941">
    <property type="entry name" value="CCN"/>
</dbReference>
<dbReference type="OMA" id="VVEIFCF"/>
<dbReference type="GO" id="GO:0007165">
    <property type="term" value="P:signal transduction"/>
    <property type="evidence" value="ECO:0007669"/>
    <property type="project" value="InterPro"/>
</dbReference>
<accession>A0A8I6THT0</accession>
<dbReference type="GO" id="GO:0045597">
    <property type="term" value="P:positive regulation of cell differentiation"/>
    <property type="evidence" value="ECO:0007669"/>
    <property type="project" value="TreeGrafter"/>
</dbReference>
<feature type="signal peptide" evidence="2">
    <location>
        <begin position="1"/>
        <end position="18"/>
    </location>
</feature>
<dbReference type="KEGG" id="clec:106673880"/>
<dbReference type="InterPro" id="IPR000884">
    <property type="entry name" value="TSP1_rpt"/>
</dbReference>
<feature type="domain" description="VWFC" evidence="3">
    <location>
        <begin position="89"/>
        <end position="156"/>
    </location>
</feature>
<dbReference type="AlphaFoldDB" id="A0A8I6THT0"/>
<dbReference type="GO" id="GO:0008201">
    <property type="term" value="F:heparin binding"/>
    <property type="evidence" value="ECO:0007669"/>
    <property type="project" value="TreeGrafter"/>
</dbReference>
<evidence type="ECO:0000256" key="1">
    <source>
        <dbReference type="ARBA" id="ARBA00022729"/>
    </source>
</evidence>
<evidence type="ECO:0000259" key="3">
    <source>
        <dbReference type="PROSITE" id="PS50184"/>
    </source>
</evidence>
<dbReference type="PROSITE" id="PS50184">
    <property type="entry name" value="VWFC_2"/>
    <property type="match status" value="1"/>
</dbReference>
<dbReference type="Pfam" id="PF19035">
    <property type="entry name" value="TSP1_CCN"/>
    <property type="match status" value="1"/>
</dbReference>
<evidence type="ECO:0000313" key="4">
    <source>
        <dbReference type="EnsemblMetazoa" id="XP_014261739.1"/>
    </source>
</evidence>
<dbReference type="GO" id="GO:0007155">
    <property type="term" value="P:cell adhesion"/>
    <property type="evidence" value="ECO:0007669"/>
    <property type="project" value="TreeGrafter"/>
</dbReference>
<dbReference type="SMART" id="SM00214">
    <property type="entry name" value="VWC"/>
    <property type="match status" value="1"/>
</dbReference>
<dbReference type="PROSITE" id="PS50092">
    <property type="entry name" value="TSP1"/>
    <property type="match status" value="1"/>
</dbReference>
<dbReference type="InterPro" id="IPR043973">
    <property type="entry name" value="TSP1_CCN"/>
</dbReference>
<dbReference type="CTD" id="39972"/>
<dbReference type="Proteomes" id="UP000494040">
    <property type="component" value="Unassembled WGS sequence"/>
</dbReference>
<dbReference type="InterPro" id="IPR001007">
    <property type="entry name" value="VWF_dom"/>
</dbReference>
<dbReference type="EnsemblMetazoa" id="XM_014406253.2">
    <property type="protein sequence ID" value="XP_014261739.1"/>
    <property type="gene ID" value="LOC106673880"/>
</dbReference>